<proteinExistence type="predicted"/>
<dbReference type="RefSeq" id="WP_132001137.1">
    <property type="nucleotide sequence ID" value="NZ_JBHUNN010000002.1"/>
</dbReference>
<comment type="caution">
    <text evidence="2">The sequence shown here is derived from an EMBL/GenBank/DDBJ whole genome shotgun (WGS) entry which is preliminary data.</text>
</comment>
<keyword evidence="3" id="KW-1185">Reference proteome</keyword>
<dbReference type="EMBL" id="SLWL01000001">
    <property type="protein sequence ID" value="TCO15788.1"/>
    <property type="molecule type" value="Genomic_DNA"/>
</dbReference>
<dbReference type="Proteomes" id="UP000294881">
    <property type="component" value="Unassembled WGS sequence"/>
</dbReference>
<feature type="chain" id="PRO_5020581605" evidence="1">
    <location>
        <begin position="28"/>
        <end position="190"/>
    </location>
</feature>
<name>A0A4V2RXU5_9HYPH</name>
<dbReference type="AlphaFoldDB" id="A0A4V2RXU5"/>
<evidence type="ECO:0000256" key="1">
    <source>
        <dbReference type="SAM" id="SignalP"/>
    </source>
</evidence>
<feature type="signal peptide" evidence="1">
    <location>
        <begin position="1"/>
        <end position="27"/>
    </location>
</feature>
<reference evidence="2 3" key="1">
    <citation type="submission" date="2019-03" db="EMBL/GenBank/DDBJ databases">
        <title>Genomic Encyclopedia of Type Strains, Phase IV (KMG-IV): sequencing the most valuable type-strain genomes for metagenomic binning, comparative biology and taxonomic classification.</title>
        <authorList>
            <person name="Goeker M."/>
        </authorList>
    </citation>
    <scope>NUCLEOTIDE SEQUENCE [LARGE SCALE GENOMIC DNA]</scope>
    <source>
        <strain evidence="2 3">DSM 22958</strain>
    </source>
</reference>
<evidence type="ECO:0000313" key="3">
    <source>
        <dbReference type="Proteomes" id="UP000294881"/>
    </source>
</evidence>
<accession>A0A4V2RXU5</accession>
<organism evidence="2 3">
    <name type="scientific">Camelimonas lactis</name>
    <dbReference type="NCBI Taxonomy" id="659006"/>
    <lineage>
        <taxon>Bacteria</taxon>
        <taxon>Pseudomonadati</taxon>
        <taxon>Pseudomonadota</taxon>
        <taxon>Alphaproteobacteria</taxon>
        <taxon>Hyphomicrobiales</taxon>
        <taxon>Chelatococcaceae</taxon>
        <taxon>Camelimonas</taxon>
    </lineage>
</organism>
<sequence>MPTHTLKKLCRRAVINGVVSVMSIALASLSGPSKTGQHPVEPPRLAASGKVIDRLADASLSQASPGDASFIHRAALVPAARDQFAAMPLSLAVGGARQAPTRAMAADAGPAPAAHTAGRRATRMAKATASRFRMLAMAPLPPQRPVDRQPAPDSVVVAAAKLERPSLGTRVIGGAVVALDATWSLLTRSL</sequence>
<keyword evidence="1" id="KW-0732">Signal</keyword>
<protein>
    <submittedName>
        <fullName evidence="2">Uncharacterized protein</fullName>
    </submittedName>
</protein>
<gene>
    <name evidence="2" type="ORF">EV666_10135</name>
</gene>
<evidence type="ECO:0000313" key="2">
    <source>
        <dbReference type="EMBL" id="TCO15788.1"/>
    </source>
</evidence>